<protein>
    <submittedName>
        <fullName evidence="3">Uncharacterized protein</fullName>
    </submittedName>
</protein>
<feature type="transmembrane region" description="Helical" evidence="2">
    <location>
        <begin position="90"/>
        <end position="107"/>
    </location>
</feature>
<proteinExistence type="predicted"/>
<feature type="compositionally biased region" description="Basic and acidic residues" evidence="1">
    <location>
        <begin position="230"/>
        <end position="244"/>
    </location>
</feature>
<keyword evidence="4" id="KW-1185">Reference proteome</keyword>
<keyword evidence="2" id="KW-0812">Transmembrane</keyword>
<dbReference type="RefSeq" id="WP_301571867.1">
    <property type="nucleotide sequence ID" value="NZ_JAPWIE010000004.1"/>
</dbReference>
<evidence type="ECO:0000256" key="1">
    <source>
        <dbReference type="SAM" id="MobiDB-lite"/>
    </source>
</evidence>
<feature type="transmembrane region" description="Helical" evidence="2">
    <location>
        <begin position="58"/>
        <end position="78"/>
    </location>
</feature>
<gene>
    <name evidence="3" type="ORF">O4213_14060</name>
</gene>
<comment type="caution">
    <text evidence="3">The sequence shown here is derived from an EMBL/GenBank/DDBJ whole genome shotgun (WGS) entry which is preliminary data.</text>
</comment>
<evidence type="ECO:0000313" key="3">
    <source>
        <dbReference type="EMBL" id="MCZ4551112.1"/>
    </source>
</evidence>
<feature type="transmembrane region" description="Helical" evidence="2">
    <location>
        <begin position="6"/>
        <end position="23"/>
    </location>
</feature>
<evidence type="ECO:0000256" key="2">
    <source>
        <dbReference type="SAM" id="Phobius"/>
    </source>
</evidence>
<feature type="transmembrane region" description="Helical" evidence="2">
    <location>
        <begin position="143"/>
        <end position="162"/>
    </location>
</feature>
<feature type="compositionally biased region" description="Basic residues" evidence="1">
    <location>
        <begin position="217"/>
        <end position="227"/>
    </location>
</feature>
<name>A0ABT4MVS7_GORRU</name>
<reference evidence="3" key="1">
    <citation type="submission" date="2022-12" db="EMBL/GenBank/DDBJ databases">
        <authorList>
            <person name="Krivoruchko A.V."/>
            <person name="Elkin A."/>
        </authorList>
    </citation>
    <scope>NUCLEOTIDE SEQUENCE</scope>
    <source>
        <strain evidence="3">IEGM 1388</strain>
    </source>
</reference>
<organism evidence="3 4">
    <name type="scientific">Gordonia rubripertincta</name>
    <name type="common">Rhodococcus corallinus</name>
    <dbReference type="NCBI Taxonomy" id="36822"/>
    <lineage>
        <taxon>Bacteria</taxon>
        <taxon>Bacillati</taxon>
        <taxon>Actinomycetota</taxon>
        <taxon>Actinomycetes</taxon>
        <taxon>Mycobacteriales</taxon>
        <taxon>Gordoniaceae</taxon>
        <taxon>Gordonia</taxon>
    </lineage>
</organism>
<evidence type="ECO:0000313" key="4">
    <source>
        <dbReference type="Proteomes" id="UP001067235"/>
    </source>
</evidence>
<dbReference type="EMBL" id="JAPWIE010000004">
    <property type="protein sequence ID" value="MCZ4551112.1"/>
    <property type="molecule type" value="Genomic_DNA"/>
</dbReference>
<feature type="region of interest" description="Disordered" evidence="1">
    <location>
        <begin position="193"/>
        <end position="244"/>
    </location>
</feature>
<sequence length="244" mass="26276">MIDPRFVLIGAALSMVGSSWYAVLTVRGVVRPNRVSWFLWAAAPAIAFGAQVGDGVGLPAVTTLAVGLGPFLIFCASFANPSSYWRVSRFDLWCGVGAAVALLLWLVLDDPVLAVLTAVAADAIGGIPTVVKAWRRPDTERGFVYLFGTANGTLALLSLSAFDVAAVAFPLYLLLLGLTMCSIVSLRRRRFHAPADHTPDPSPTKRTCNAHPSPRPTRPHRPTHPLPHHGAPDRSVRARAENRR</sequence>
<accession>A0ABT4MVS7</accession>
<dbReference type="Proteomes" id="UP001067235">
    <property type="component" value="Unassembled WGS sequence"/>
</dbReference>
<feature type="transmembrane region" description="Helical" evidence="2">
    <location>
        <begin position="113"/>
        <end position="131"/>
    </location>
</feature>
<keyword evidence="2" id="KW-1133">Transmembrane helix</keyword>
<keyword evidence="2" id="KW-0472">Membrane</keyword>
<feature type="transmembrane region" description="Helical" evidence="2">
    <location>
        <begin position="168"/>
        <end position="186"/>
    </location>
</feature>